<dbReference type="OrthoDB" id="6025757at2"/>
<dbReference type="STRING" id="716816.BST96_17615"/>
<dbReference type="RefSeq" id="WP_085759958.1">
    <property type="nucleotide sequence ID" value="NZ_CP019343.1"/>
</dbReference>
<reference evidence="1 2" key="1">
    <citation type="submission" date="2016-11" db="EMBL/GenBank/DDBJ databases">
        <title>Trade-off between light-utilization and light-protection in marine flavobacteria.</title>
        <authorList>
            <person name="Kumagai Y."/>
        </authorList>
    </citation>
    <scope>NUCLEOTIDE SEQUENCE [LARGE SCALE GENOMIC DNA]</scope>
    <source>
        <strain evidence="1 2">NBRC 107125</strain>
    </source>
</reference>
<proteinExistence type="predicted"/>
<dbReference type="AlphaFoldDB" id="A0A1X9NIU9"/>
<dbReference type="KEGG" id="osg:BST96_17615"/>
<keyword evidence="2" id="KW-1185">Reference proteome</keyword>
<sequence>MADLADIEAMEKQGASQFDPVRFQFIKSLFERSNTARPAVASILQQKAALALNDFKRDFIADGPPAPDQADPVASPLTQLLATLEQRANHSDQGLQSSELSLSDFLRQQEKEVLSSFDSKRSSKPDSSNPGELNSVRLFRESLVKLNSDKLVTQVISEGPENPGPLNPQALVIKSLATMRELSPDYLNRFVSYIDTLLWLEQASAKVRPAKARKKTKRSRKY</sequence>
<evidence type="ECO:0008006" key="3">
    <source>
        <dbReference type="Google" id="ProtNLM"/>
    </source>
</evidence>
<name>A0A1X9NIU9_9GAMM</name>
<evidence type="ECO:0000313" key="2">
    <source>
        <dbReference type="Proteomes" id="UP000193450"/>
    </source>
</evidence>
<accession>A0A1X9NIU9</accession>
<protein>
    <recommendedName>
        <fullName evidence="3">DUF2894 domain-containing protein</fullName>
    </recommendedName>
</protein>
<dbReference type="EMBL" id="CP019343">
    <property type="protein sequence ID" value="ARN75765.1"/>
    <property type="molecule type" value="Genomic_DNA"/>
</dbReference>
<organism evidence="1 2">
    <name type="scientific">Oceanicoccus sagamiensis</name>
    <dbReference type="NCBI Taxonomy" id="716816"/>
    <lineage>
        <taxon>Bacteria</taxon>
        <taxon>Pseudomonadati</taxon>
        <taxon>Pseudomonadota</taxon>
        <taxon>Gammaproteobacteria</taxon>
        <taxon>Cellvibrionales</taxon>
        <taxon>Spongiibacteraceae</taxon>
        <taxon>Oceanicoccus</taxon>
    </lineage>
</organism>
<dbReference type="Proteomes" id="UP000193450">
    <property type="component" value="Chromosome"/>
</dbReference>
<dbReference type="Pfam" id="PF11445">
    <property type="entry name" value="DUF2894"/>
    <property type="match status" value="1"/>
</dbReference>
<evidence type="ECO:0000313" key="1">
    <source>
        <dbReference type="EMBL" id="ARN75765.1"/>
    </source>
</evidence>
<gene>
    <name evidence="1" type="ORF">BST96_17615</name>
</gene>
<dbReference type="InterPro" id="IPR021549">
    <property type="entry name" value="DUF2894"/>
</dbReference>